<evidence type="ECO:0000256" key="1">
    <source>
        <dbReference type="ARBA" id="ARBA00004123"/>
    </source>
</evidence>
<organism evidence="7 8">
    <name type="scientific">Olea europaea subsp. europaea</name>
    <dbReference type="NCBI Taxonomy" id="158383"/>
    <lineage>
        <taxon>Eukaryota</taxon>
        <taxon>Viridiplantae</taxon>
        <taxon>Streptophyta</taxon>
        <taxon>Embryophyta</taxon>
        <taxon>Tracheophyta</taxon>
        <taxon>Spermatophyta</taxon>
        <taxon>Magnoliopsida</taxon>
        <taxon>eudicotyledons</taxon>
        <taxon>Gunneridae</taxon>
        <taxon>Pentapetalae</taxon>
        <taxon>asterids</taxon>
        <taxon>lamiids</taxon>
        <taxon>Lamiales</taxon>
        <taxon>Oleaceae</taxon>
        <taxon>Oleeae</taxon>
        <taxon>Olea</taxon>
    </lineage>
</organism>
<dbReference type="PANTHER" id="PTHR31744:SF210">
    <property type="entry name" value="NAC DOMAIN-CONTAINING PROTEIN 86-LIKE"/>
    <property type="match status" value="1"/>
</dbReference>
<evidence type="ECO:0000313" key="8">
    <source>
        <dbReference type="Proteomes" id="UP000594638"/>
    </source>
</evidence>
<evidence type="ECO:0000259" key="6">
    <source>
        <dbReference type="PROSITE" id="PS51005"/>
    </source>
</evidence>
<dbReference type="Gramene" id="OE9A046613T3">
    <property type="protein sequence ID" value="OE9A046613C3"/>
    <property type="gene ID" value="OE9A046613"/>
</dbReference>
<dbReference type="OrthoDB" id="1882472at2759"/>
<gene>
    <name evidence="7" type="ORF">OLEA9_A046613</name>
</gene>
<protein>
    <submittedName>
        <fullName evidence="7">NAC domain-containing 82-like isoform X1</fullName>
    </submittedName>
</protein>
<keyword evidence="3" id="KW-0238">DNA-binding</keyword>
<dbReference type="GO" id="GO:0006355">
    <property type="term" value="P:regulation of DNA-templated transcription"/>
    <property type="evidence" value="ECO:0007669"/>
    <property type="project" value="InterPro"/>
</dbReference>
<reference evidence="7 8" key="1">
    <citation type="submission" date="2019-12" db="EMBL/GenBank/DDBJ databases">
        <authorList>
            <person name="Alioto T."/>
            <person name="Alioto T."/>
            <person name="Gomez Garrido J."/>
        </authorList>
    </citation>
    <scope>NUCLEOTIDE SEQUENCE [LARGE SCALE GENOMIC DNA]</scope>
</reference>
<feature type="domain" description="NAC" evidence="6">
    <location>
        <begin position="6"/>
        <end position="155"/>
    </location>
</feature>
<accession>A0A8S0SC64</accession>
<dbReference type="GO" id="GO:0003677">
    <property type="term" value="F:DNA binding"/>
    <property type="evidence" value="ECO:0007669"/>
    <property type="project" value="UniProtKB-KW"/>
</dbReference>
<dbReference type="PANTHER" id="PTHR31744">
    <property type="entry name" value="PROTEIN CUP-SHAPED COTYLEDON 2-RELATED"/>
    <property type="match status" value="1"/>
</dbReference>
<evidence type="ECO:0000256" key="2">
    <source>
        <dbReference type="ARBA" id="ARBA00023015"/>
    </source>
</evidence>
<dbReference type="Gene3D" id="2.170.150.80">
    <property type="entry name" value="NAC domain"/>
    <property type="match status" value="1"/>
</dbReference>
<keyword evidence="5" id="KW-0539">Nucleus</keyword>
<dbReference type="Gramene" id="OE9A046613T2">
    <property type="protein sequence ID" value="OE9A046613C2"/>
    <property type="gene ID" value="OE9A046613"/>
</dbReference>
<sequence>MGRISLPPGFRFHPTDVELVMYYLKRKVMGKKLHFEAITEVNIYKFSPWELPDKSCLKSKDLEWFFFCPKEKRYASGVRVKRSTENGYWKTTGKDRPVFHNNNIVGMVKTLIFHLGHAPQGQRTDWVIHEFRILDKQLAEVGIQDSYVLCKVFEKKGPGPKNGAQYGAPFNEAEWDNDDETLICSGYFPSHDPSVSASTLPQNCSSSVKTSMVVPGSTLESSLIEAGPSSVRPSASDLVLNESDDDIVHLLAPFTAHSMLNFSEKRNREYHDNDEENNTSLLGTSGNDIYNGLHDLDYWAQMTEGEFDTIGMQEDGHLMNQMPLQNDVAYIELNDLIAPLDFCPDVNATEEISMGNLFVPYCPGNMDYVGFRGGFSGINPYASGLNQHPVMPAGSNRQEGCLDVLQTVNSDEVNANLGNNSAQVLDFTFTQPTEVGDFPKSLKRGRLDDI</sequence>
<dbReference type="EMBL" id="CACTIH010004073">
    <property type="protein sequence ID" value="CAA2989253.1"/>
    <property type="molecule type" value="Genomic_DNA"/>
</dbReference>
<dbReference type="InterPro" id="IPR036093">
    <property type="entry name" value="NAC_dom_sf"/>
</dbReference>
<name>A0A8S0SC64_OLEEU</name>
<evidence type="ECO:0000256" key="4">
    <source>
        <dbReference type="ARBA" id="ARBA00023163"/>
    </source>
</evidence>
<evidence type="ECO:0000256" key="5">
    <source>
        <dbReference type="ARBA" id="ARBA00023242"/>
    </source>
</evidence>
<keyword evidence="2" id="KW-0805">Transcription regulation</keyword>
<dbReference type="PROSITE" id="PS51005">
    <property type="entry name" value="NAC"/>
    <property type="match status" value="1"/>
</dbReference>
<dbReference type="FunFam" id="2.170.150.80:FF:000002">
    <property type="entry name" value="Nac domain-containing protein 86"/>
    <property type="match status" value="1"/>
</dbReference>
<proteinExistence type="predicted"/>
<evidence type="ECO:0000256" key="3">
    <source>
        <dbReference type="ARBA" id="ARBA00023125"/>
    </source>
</evidence>
<keyword evidence="8" id="KW-1185">Reference proteome</keyword>
<dbReference type="GO" id="GO:0005634">
    <property type="term" value="C:nucleus"/>
    <property type="evidence" value="ECO:0007669"/>
    <property type="project" value="UniProtKB-SubCell"/>
</dbReference>
<dbReference type="Proteomes" id="UP000594638">
    <property type="component" value="Unassembled WGS sequence"/>
</dbReference>
<comment type="subcellular location">
    <subcellularLocation>
        <location evidence="1">Nucleus</location>
    </subcellularLocation>
</comment>
<dbReference type="AlphaFoldDB" id="A0A8S0SC64"/>
<evidence type="ECO:0000313" key="7">
    <source>
        <dbReference type="EMBL" id="CAA2989253.1"/>
    </source>
</evidence>
<dbReference type="SUPFAM" id="SSF101941">
    <property type="entry name" value="NAC domain"/>
    <property type="match status" value="1"/>
</dbReference>
<dbReference type="Pfam" id="PF02365">
    <property type="entry name" value="NAM"/>
    <property type="match status" value="1"/>
</dbReference>
<comment type="caution">
    <text evidence="7">The sequence shown here is derived from an EMBL/GenBank/DDBJ whole genome shotgun (WGS) entry which is preliminary data.</text>
</comment>
<keyword evidence="4" id="KW-0804">Transcription</keyword>
<dbReference type="InterPro" id="IPR003441">
    <property type="entry name" value="NAC-dom"/>
</dbReference>